<dbReference type="InterPro" id="IPR016147">
    <property type="entry name" value="Pili_assmbl_chaperone_N"/>
</dbReference>
<dbReference type="InterPro" id="IPR050643">
    <property type="entry name" value="Periplasmic_pilus_chap"/>
</dbReference>
<feature type="signal peptide" evidence="1">
    <location>
        <begin position="1"/>
        <end position="21"/>
    </location>
</feature>
<dbReference type="Gene3D" id="2.60.40.10">
    <property type="entry name" value="Immunoglobulins"/>
    <property type="match status" value="1"/>
</dbReference>
<dbReference type="PANTHER" id="PTHR30251">
    <property type="entry name" value="PILUS ASSEMBLY CHAPERONE"/>
    <property type="match status" value="1"/>
</dbReference>
<accession>A0ABU5TJD4</accession>
<protein>
    <submittedName>
        <fullName evidence="3">Fimbria/pilus periplasmic chaperone</fullName>
    </submittedName>
</protein>
<reference evidence="3 4" key="1">
    <citation type="submission" date="2023-12" db="EMBL/GenBank/DDBJ databases">
        <title>Baltic Sea Cyanobacteria.</title>
        <authorList>
            <person name="Delbaje E."/>
            <person name="Fewer D.P."/>
            <person name="Shishido T.K."/>
        </authorList>
    </citation>
    <scope>NUCLEOTIDE SEQUENCE [LARGE SCALE GENOMIC DNA]</scope>
    <source>
        <strain evidence="3 4">UHCC 0370</strain>
    </source>
</reference>
<proteinExistence type="predicted"/>
<dbReference type="PANTHER" id="PTHR30251:SF4">
    <property type="entry name" value="SLR1668 PROTEIN"/>
    <property type="match status" value="1"/>
</dbReference>
<evidence type="ECO:0000259" key="2">
    <source>
        <dbReference type="Pfam" id="PF00345"/>
    </source>
</evidence>
<dbReference type="Proteomes" id="UP001301388">
    <property type="component" value="Unassembled WGS sequence"/>
</dbReference>
<dbReference type="SUPFAM" id="SSF49354">
    <property type="entry name" value="PapD-like"/>
    <property type="match status" value="1"/>
</dbReference>
<feature type="domain" description="Pili assembly chaperone N-terminal" evidence="2">
    <location>
        <begin position="45"/>
        <end position="149"/>
    </location>
</feature>
<evidence type="ECO:0000256" key="1">
    <source>
        <dbReference type="SAM" id="SignalP"/>
    </source>
</evidence>
<sequence length="265" mass="28870">MNMRSLAAILPLIIGANLVTALPSSSQVEATFQFSPMLSKFAPSGQKSNQSFVVRNTGKKATAIQIRMVKREMDLDGKEINTDADDDFILYPPQMLVKAGESQTVRVTWVGDANPSKELSYRIIAEQLPIDLTEITQTQGNTTVSIKVLFQYMGSVYVVPPNVAPNVTLENAVCQVETSKDGKKENKLQLTFANQGTAHALLSNLRLSLAPIGKEANPIKLEAKQLTGVNGENMLAGSKRRFSLPCPVGLPNEKLSGTFEYDRGN</sequence>
<dbReference type="InterPro" id="IPR013783">
    <property type="entry name" value="Ig-like_fold"/>
</dbReference>
<feature type="chain" id="PRO_5046040744" evidence="1">
    <location>
        <begin position="22"/>
        <end position="265"/>
    </location>
</feature>
<dbReference type="EMBL" id="JAYGIE010000072">
    <property type="protein sequence ID" value="MEA5478249.1"/>
    <property type="molecule type" value="Genomic_DNA"/>
</dbReference>
<dbReference type="InterPro" id="IPR008962">
    <property type="entry name" value="PapD-like_sf"/>
</dbReference>
<comment type="caution">
    <text evidence="3">The sequence shown here is derived from an EMBL/GenBank/DDBJ whole genome shotgun (WGS) entry which is preliminary data.</text>
</comment>
<dbReference type="Pfam" id="PF00345">
    <property type="entry name" value="PapD_N"/>
    <property type="match status" value="1"/>
</dbReference>
<keyword evidence="4" id="KW-1185">Reference proteome</keyword>
<name>A0ABU5TJD4_9CYAN</name>
<evidence type="ECO:0000313" key="4">
    <source>
        <dbReference type="Proteomes" id="UP001301388"/>
    </source>
</evidence>
<keyword evidence="1" id="KW-0732">Signal</keyword>
<dbReference type="RefSeq" id="WP_281008347.1">
    <property type="nucleotide sequence ID" value="NZ_JAYGIE010000072.1"/>
</dbReference>
<organism evidence="3 4">
    <name type="scientific">Pseudanabaena galeata UHCC 0370</name>
    <dbReference type="NCBI Taxonomy" id="3110310"/>
    <lineage>
        <taxon>Bacteria</taxon>
        <taxon>Bacillati</taxon>
        <taxon>Cyanobacteriota</taxon>
        <taxon>Cyanophyceae</taxon>
        <taxon>Pseudanabaenales</taxon>
        <taxon>Pseudanabaenaceae</taxon>
        <taxon>Pseudanabaena</taxon>
    </lineage>
</organism>
<evidence type="ECO:0000313" key="3">
    <source>
        <dbReference type="EMBL" id="MEA5478249.1"/>
    </source>
</evidence>
<gene>
    <name evidence="3" type="ORF">VB774_11540</name>
</gene>